<dbReference type="AlphaFoldDB" id="A0A642VD19"/>
<feature type="compositionally biased region" description="Basic residues" evidence="1">
    <location>
        <begin position="311"/>
        <end position="328"/>
    </location>
</feature>
<name>A0A642VD19_9ASCO</name>
<dbReference type="Proteomes" id="UP000761534">
    <property type="component" value="Unassembled WGS sequence"/>
</dbReference>
<proteinExistence type="predicted"/>
<feature type="compositionally biased region" description="Low complexity" evidence="1">
    <location>
        <begin position="383"/>
        <end position="395"/>
    </location>
</feature>
<evidence type="ECO:0000256" key="1">
    <source>
        <dbReference type="SAM" id="MobiDB-lite"/>
    </source>
</evidence>
<dbReference type="VEuPathDB" id="FungiDB:TRICI_000569"/>
<evidence type="ECO:0000313" key="2">
    <source>
        <dbReference type="EMBL" id="KAA8917283.1"/>
    </source>
</evidence>
<comment type="caution">
    <text evidence="2">The sequence shown here is derived from an EMBL/GenBank/DDBJ whole genome shotgun (WGS) entry which is preliminary data.</text>
</comment>
<organism evidence="2 3">
    <name type="scientific">Trichomonascus ciferrii</name>
    <dbReference type="NCBI Taxonomy" id="44093"/>
    <lineage>
        <taxon>Eukaryota</taxon>
        <taxon>Fungi</taxon>
        <taxon>Dikarya</taxon>
        <taxon>Ascomycota</taxon>
        <taxon>Saccharomycotina</taxon>
        <taxon>Dipodascomycetes</taxon>
        <taxon>Dipodascales</taxon>
        <taxon>Trichomonascaceae</taxon>
        <taxon>Trichomonascus</taxon>
        <taxon>Trichomonascus ciferrii complex</taxon>
    </lineage>
</organism>
<feature type="compositionally biased region" description="Polar residues" evidence="1">
    <location>
        <begin position="171"/>
        <end position="180"/>
    </location>
</feature>
<feature type="compositionally biased region" description="Pro residues" evidence="1">
    <location>
        <begin position="136"/>
        <end position="149"/>
    </location>
</feature>
<keyword evidence="3" id="KW-1185">Reference proteome</keyword>
<feature type="compositionally biased region" description="Polar residues" evidence="1">
    <location>
        <begin position="286"/>
        <end position="301"/>
    </location>
</feature>
<feature type="compositionally biased region" description="Basic and acidic residues" evidence="1">
    <location>
        <begin position="119"/>
        <end position="131"/>
    </location>
</feature>
<evidence type="ECO:0000313" key="3">
    <source>
        <dbReference type="Proteomes" id="UP000761534"/>
    </source>
</evidence>
<feature type="compositionally biased region" description="Basic and acidic residues" evidence="1">
    <location>
        <begin position="79"/>
        <end position="105"/>
    </location>
</feature>
<sequence>MPSATYYDAIGFLAGADAIDSKDGIALANIPLPVLSREQRAWYRSGPNPVGRSFTRPPFVFTKRHHDSPTMPKAKRTPSAHDHDGKAERLKAARDQLQREQEQREGSAQSQPDDQEDEQATKNENNTEHSRSGSFSPPPFEYPPPPPPGYSDTSGIVSHPYLSHAPPHSAGSDTSYTMAYTTAGLPPHLSNAPLSDYTGAAPVATTTGATPAGTATAPGVARGTPQHDATVTAASAPGSAQQTPGSIPGLNHPAANAVAAGASPMGTPTAMRPQQPRPVQRPPPTNTRQSTAQPPNPNVQYKTEECPICGRHFKGPKASTHKQQHIRRLHPEDYIPKRGGKKRVVVDPQQQSPQPYPQQPINAAHVLSTPPPGVQHPPPQPYEQPSQQQQQQQQQDDISKSLLTSLAHAAANPNTY</sequence>
<feature type="compositionally biased region" description="Low complexity" evidence="1">
    <location>
        <begin position="198"/>
        <end position="224"/>
    </location>
</feature>
<feature type="compositionally biased region" description="Pro residues" evidence="1">
    <location>
        <begin position="369"/>
        <end position="382"/>
    </location>
</feature>
<dbReference type="EMBL" id="SWFS01000050">
    <property type="protein sequence ID" value="KAA8917283.1"/>
    <property type="molecule type" value="Genomic_DNA"/>
</dbReference>
<dbReference type="OrthoDB" id="3981229at2759"/>
<feature type="compositionally biased region" description="Polar residues" evidence="1">
    <location>
        <begin position="227"/>
        <end position="245"/>
    </location>
</feature>
<gene>
    <name evidence="2" type="ORF">TRICI_000569</name>
</gene>
<feature type="region of interest" description="Disordered" evidence="1">
    <location>
        <begin position="44"/>
        <end position="416"/>
    </location>
</feature>
<accession>A0A642VD19</accession>
<feature type="compositionally biased region" description="Pro residues" evidence="1">
    <location>
        <begin position="275"/>
        <end position="285"/>
    </location>
</feature>
<reference evidence="2" key="1">
    <citation type="journal article" date="2019" name="G3 (Bethesda)">
        <title>Genome Assemblies of Two Rare Opportunistic Yeast Pathogens: Diutina rugosa (syn. Candida rugosa) and Trichomonascus ciferrii (syn. Candida ciferrii).</title>
        <authorList>
            <person name="Mixao V."/>
            <person name="Saus E."/>
            <person name="Hansen A.P."/>
            <person name="Lass-Florl C."/>
            <person name="Gabaldon T."/>
        </authorList>
    </citation>
    <scope>NUCLEOTIDE SEQUENCE</scope>
    <source>
        <strain evidence="2">CBS 4856</strain>
    </source>
</reference>
<protein>
    <submittedName>
        <fullName evidence="2">Uncharacterized protein</fullName>
    </submittedName>
</protein>